<protein>
    <recommendedName>
        <fullName evidence="3">Hemerythrin-like domain-containing protein</fullName>
    </recommendedName>
</protein>
<dbReference type="PANTHER" id="PTHR38048:SF2">
    <property type="entry name" value="HEMERYTHRIN-LIKE DOMAIN-CONTAINING PROTEIN"/>
    <property type="match status" value="1"/>
</dbReference>
<dbReference type="PANTHER" id="PTHR38048">
    <property type="entry name" value="EXPRESSED PROTEIN"/>
    <property type="match status" value="1"/>
</dbReference>
<dbReference type="Proteomes" id="UP000758155">
    <property type="component" value="Unassembled WGS sequence"/>
</dbReference>
<gene>
    <name evidence="1" type="ORF">E8E12_011574</name>
</gene>
<sequence length="270" mass="29992">MTPTKFPPQSRPWADHPCALVSTSSFTANKTDIWTTGATHMAHIHNAILRGYNTVYLQAPHVRDVDKASFVGYALTWYKFVKTHHDDEEGELFRAVAAVLGTSEEAVWGATHREHEAFLSGLGDYAAYLSGLPTPSHLDGNKLCMIMQAFKEPFEAHFHAEIGTIASLAEMPNAPAPGSEKEKEAAAIFKVWGKKTVMKAGITDVVPFFLMNLDATYEEGRWANWPPIPAPVRWGLINVAGSWNWSWWKFASCDSSGRPRELYALGEKAE</sequence>
<organism evidence="1 2">
    <name type="scientific">Didymella heteroderae</name>
    <dbReference type="NCBI Taxonomy" id="1769908"/>
    <lineage>
        <taxon>Eukaryota</taxon>
        <taxon>Fungi</taxon>
        <taxon>Dikarya</taxon>
        <taxon>Ascomycota</taxon>
        <taxon>Pezizomycotina</taxon>
        <taxon>Dothideomycetes</taxon>
        <taxon>Pleosporomycetidae</taxon>
        <taxon>Pleosporales</taxon>
        <taxon>Pleosporineae</taxon>
        <taxon>Didymellaceae</taxon>
        <taxon>Didymella</taxon>
    </lineage>
</organism>
<comment type="caution">
    <text evidence="1">The sequence shown here is derived from an EMBL/GenBank/DDBJ whole genome shotgun (WGS) entry which is preliminary data.</text>
</comment>
<evidence type="ECO:0000313" key="1">
    <source>
        <dbReference type="EMBL" id="KAF3047182.1"/>
    </source>
</evidence>
<dbReference type="Gene3D" id="1.20.120.520">
    <property type="entry name" value="nmb1532 protein domain like"/>
    <property type="match status" value="1"/>
</dbReference>
<keyword evidence="2" id="KW-1185">Reference proteome</keyword>
<reference evidence="1" key="1">
    <citation type="submission" date="2019-04" db="EMBL/GenBank/DDBJ databases">
        <title>Sequencing of skin fungus with MAO and IRED activity.</title>
        <authorList>
            <person name="Marsaioli A.J."/>
            <person name="Bonatto J.M.C."/>
            <person name="Reis Junior O."/>
        </authorList>
    </citation>
    <scope>NUCLEOTIDE SEQUENCE</scope>
    <source>
        <strain evidence="1">28M1</strain>
    </source>
</reference>
<proteinExistence type="predicted"/>
<accession>A0A9P4X192</accession>
<name>A0A9P4X192_9PLEO</name>
<dbReference type="OrthoDB" id="58416at2759"/>
<evidence type="ECO:0000313" key="2">
    <source>
        <dbReference type="Proteomes" id="UP000758155"/>
    </source>
</evidence>
<dbReference type="AlphaFoldDB" id="A0A9P4X192"/>
<dbReference type="EMBL" id="SWKV01000003">
    <property type="protein sequence ID" value="KAF3047182.1"/>
    <property type="molecule type" value="Genomic_DNA"/>
</dbReference>
<evidence type="ECO:0008006" key="3">
    <source>
        <dbReference type="Google" id="ProtNLM"/>
    </source>
</evidence>
<dbReference type="InterPro" id="IPR053206">
    <property type="entry name" value="Dimeric_xanthone_biosynth"/>
</dbReference>